<dbReference type="Pfam" id="PF00394">
    <property type="entry name" value="Cu-oxidase"/>
    <property type="match status" value="1"/>
</dbReference>
<organism evidence="16 17">
    <name type="scientific">Phlebiopsis gigantea (strain 11061_1 CR5-6)</name>
    <name type="common">White-rot fungus</name>
    <name type="synonym">Peniophora gigantea</name>
    <dbReference type="NCBI Taxonomy" id="745531"/>
    <lineage>
        <taxon>Eukaryota</taxon>
        <taxon>Fungi</taxon>
        <taxon>Dikarya</taxon>
        <taxon>Basidiomycota</taxon>
        <taxon>Agaricomycotina</taxon>
        <taxon>Agaricomycetes</taxon>
        <taxon>Polyporales</taxon>
        <taxon>Phanerochaetaceae</taxon>
        <taxon>Phlebiopsis</taxon>
    </lineage>
</organism>
<evidence type="ECO:0000259" key="13">
    <source>
        <dbReference type="Pfam" id="PF00394"/>
    </source>
</evidence>
<dbReference type="Gene3D" id="2.60.40.420">
    <property type="entry name" value="Cupredoxins - blue copper proteins"/>
    <property type="match status" value="3"/>
</dbReference>
<dbReference type="PANTHER" id="PTHR11709:SF511">
    <property type="entry name" value="LACCASE"/>
    <property type="match status" value="1"/>
</dbReference>
<dbReference type="InterPro" id="IPR011706">
    <property type="entry name" value="Cu-oxidase_C"/>
</dbReference>
<evidence type="ECO:0000256" key="11">
    <source>
        <dbReference type="ARBA" id="ARBA00023180"/>
    </source>
</evidence>
<comment type="similarity">
    <text evidence="4">Belongs to the multicopper oxidase family.</text>
</comment>
<dbReference type="InterPro" id="IPR045087">
    <property type="entry name" value="Cu-oxidase_fam"/>
</dbReference>
<dbReference type="InterPro" id="IPR002355">
    <property type="entry name" value="Cu_oxidase_Cu_BS"/>
</dbReference>
<dbReference type="EMBL" id="KN840477">
    <property type="protein sequence ID" value="KIP08637.1"/>
    <property type="molecule type" value="Genomic_DNA"/>
</dbReference>
<evidence type="ECO:0000256" key="1">
    <source>
        <dbReference type="ARBA" id="ARBA00000349"/>
    </source>
</evidence>
<evidence type="ECO:0000259" key="15">
    <source>
        <dbReference type="Pfam" id="PF07732"/>
    </source>
</evidence>
<evidence type="ECO:0000313" key="16">
    <source>
        <dbReference type="EMBL" id="KIP08637.1"/>
    </source>
</evidence>
<dbReference type="SUPFAM" id="SSF49503">
    <property type="entry name" value="Cupredoxins"/>
    <property type="match status" value="3"/>
</dbReference>
<feature type="signal peptide" evidence="12">
    <location>
        <begin position="1"/>
        <end position="25"/>
    </location>
</feature>
<dbReference type="PROSITE" id="PS00080">
    <property type="entry name" value="MULTICOPPER_OXIDASE2"/>
    <property type="match status" value="1"/>
</dbReference>
<feature type="domain" description="Plastocyanin-like" evidence="14">
    <location>
        <begin position="435"/>
        <end position="555"/>
    </location>
</feature>
<proteinExistence type="inferred from homology"/>
<keyword evidence="12" id="KW-0732">Signal</keyword>
<evidence type="ECO:0000256" key="7">
    <source>
        <dbReference type="ARBA" id="ARBA00022723"/>
    </source>
</evidence>
<dbReference type="InterPro" id="IPR001117">
    <property type="entry name" value="Cu-oxidase_2nd"/>
</dbReference>
<comment type="subcellular location">
    <subcellularLocation>
        <location evidence="3">Secreted</location>
    </subcellularLocation>
</comment>
<evidence type="ECO:0000256" key="8">
    <source>
        <dbReference type="ARBA" id="ARBA00023002"/>
    </source>
</evidence>
<keyword evidence="17" id="KW-1185">Reference proteome</keyword>
<dbReference type="AlphaFoldDB" id="A0A0C3S9V1"/>
<keyword evidence="6" id="KW-0964">Secreted</keyword>
<dbReference type="GO" id="GO:0005576">
    <property type="term" value="C:extracellular region"/>
    <property type="evidence" value="ECO:0007669"/>
    <property type="project" value="UniProtKB-SubCell"/>
</dbReference>
<dbReference type="Pfam" id="PF07732">
    <property type="entry name" value="Cu-oxidase_3"/>
    <property type="match status" value="1"/>
</dbReference>
<dbReference type="Pfam" id="PF07731">
    <property type="entry name" value="Cu-oxidase_2"/>
    <property type="match status" value="1"/>
</dbReference>
<dbReference type="CDD" id="cd13910">
    <property type="entry name" value="CuRO_3_MCO_like_4"/>
    <property type="match status" value="1"/>
</dbReference>
<feature type="chain" id="PRO_5002169475" description="laccase" evidence="12">
    <location>
        <begin position="26"/>
        <end position="574"/>
    </location>
</feature>
<reference evidence="16 17" key="1">
    <citation type="journal article" date="2014" name="PLoS Genet.">
        <title>Analysis of the Phlebiopsis gigantea genome, transcriptome and secretome provides insight into its pioneer colonization strategies of wood.</title>
        <authorList>
            <person name="Hori C."/>
            <person name="Ishida T."/>
            <person name="Igarashi K."/>
            <person name="Samejima M."/>
            <person name="Suzuki H."/>
            <person name="Master E."/>
            <person name="Ferreira P."/>
            <person name="Ruiz-Duenas F.J."/>
            <person name="Held B."/>
            <person name="Canessa P."/>
            <person name="Larrondo L.F."/>
            <person name="Schmoll M."/>
            <person name="Druzhinina I.S."/>
            <person name="Kubicek C.P."/>
            <person name="Gaskell J.A."/>
            <person name="Kersten P."/>
            <person name="St John F."/>
            <person name="Glasner J."/>
            <person name="Sabat G."/>
            <person name="Splinter BonDurant S."/>
            <person name="Syed K."/>
            <person name="Yadav J."/>
            <person name="Mgbeahuruike A.C."/>
            <person name="Kovalchuk A."/>
            <person name="Asiegbu F.O."/>
            <person name="Lackner G."/>
            <person name="Hoffmeister D."/>
            <person name="Rencoret J."/>
            <person name="Gutierrez A."/>
            <person name="Sun H."/>
            <person name="Lindquist E."/>
            <person name="Barry K."/>
            <person name="Riley R."/>
            <person name="Grigoriev I.V."/>
            <person name="Henrissat B."/>
            <person name="Kues U."/>
            <person name="Berka R.M."/>
            <person name="Martinez A.T."/>
            <person name="Covert S.F."/>
            <person name="Blanchette R.A."/>
            <person name="Cullen D."/>
        </authorList>
    </citation>
    <scope>NUCLEOTIDE SEQUENCE [LARGE SCALE GENOMIC DNA]</scope>
    <source>
        <strain evidence="16 17">11061_1 CR5-6</strain>
    </source>
</reference>
<comment type="catalytic activity">
    <reaction evidence="1">
        <text>4 hydroquinone + O2 = 4 benzosemiquinone + 2 H2O</text>
        <dbReference type="Rhea" id="RHEA:11276"/>
        <dbReference type="ChEBI" id="CHEBI:15377"/>
        <dbReference type="ChEBI" id="CHEBI:15379"/>
        <dbReference type="ChEBI" id="CHEBI:17594"/>
        <dbReference type="ChEBI" id="CHEBI:17977"/>
        <dbReference type="EC" id="1.10.3.2"/>
    </reaction>
</comment>
<dbReference type="OrthoDB" id="2121828at2759"/>
<evidence type="ECO:0000256" key="4">
    <source>
        <dbReference type="ARBA" id="ARBA00010609"/>
    </source>
</evidence>
<name>A0A0C3S9V1_PHLG1</name>
<gene>
    <name evidence="16" type="ORF">PHLGIDRAFT_534797</name>
</gene>
<dbReference type="GO" id="GO:0005507">
    <property type="term" value="F:copper ion binding"/>
    <property type="evidence" value="ECO:0007669"/>
    <property type="project" value="InterPro"/>
</dbReference>
<dbReference type="CDD" id="cd13857">
    <property type="entry name" value="CuRO_1_Diphenol_Ox"/>
    <property type="match status" value="1"/>
</dbReference>
<keyword evidence="8" id="KW-0560">Oxidoreductase</keyword>
<dbReference type="InterPro" id="IPR008972">
    <property type="entry name" value="Cupredoxin"/>
</dbReference>
<keyword evidence="7" id="KW-0479">Metal-binding</keyword>
<dbReference type="InterPro" id="IPR011707">
    <property type="entry name" value="Cu-oxidase-like_N"/>
</dbReference>
<evidence type="ECO:0000256" key="6">
    <source>
        <dbReference type="ARBA" id="ARBA00022525"/>
    </source>
</evidence>
<protein>
    <recommendedName>
        <fullName evidence="5">laccase</fullName>
        <ecNumber evidence="5">1.10.3.2</ecNumber>
    </recommendedName>
</protein>
<dbReference type="HOGENOM" id="CLU_006504_7_1_1"/>
<keyword evidence="9" id="KW-0186">Copper</keyword>
<dbReference type="InterPro" id="IPR033138">
    <property type="entry name" value="Cu_oxidase_CS"/>
</dbReference>
<feature type="domain" description="Plastocyanin-like" evidence="15">
    <location>
        <begin position="81"/>
        <end position="194"/>
    </location>
</feature>
<dbReference type="GO" id="GO:0052716">
    <property type="term" value="F:hydroquinone:oxygen oxidoreductase activity"/>
    <property type="evidence" value="ECO:0007669"/>
    <property type="project" value="UniProtKB-EC"/>
</dbReference>
<evidence type="ECO:0000256" key="10">
    <source>
        <dbReference type="ARBA" id="ARBA00023157"/>
    </source>
</evidence>
<comment type="cofactor">
    <cofactor evidence="2">
        <name>Cu cation</name>
        <dbReference type="ChEBI" id="CHEBI:23378"/>
    </cofactor>
</comment>
<evidence type="ECO:0000256" key="12">
    <source>
        <dbReference type="SAM" id="SignalP"/>
    </source>
</evidence>
<evidence type="ECO:0000313" key="17">
    <source>
        <dbReference type="Proteomes" id="UP000053257"/>
    </source>
</evidence>
<feature type="domain" description="Plastocyanin-like" evidence="13">
    <location>
        <begin position="208"/>
        <end position="353"/>
    </location>
</feature>
<keyword evidence="11" id="KW-0325">Glycoprotein</keyword>
<dbReference type="EC" id="1.10.3.2" evidence="5"/>
<evidence type="ECO:0000256" key="5">
    <source>
        <dbReference type="ARBA" id="ARBA00012297"/>
    </source>
</evidence>
<evidence type="ECO:0000256" key="9">
    <source>
        <dbReference type="ARBA" id="ARBA00023008"/>
    </source>
</evidence>
<dbReference type="PANTHER" id="PTHR11709">
    <property type="entry name" value="MULTI-COPPER OXIDASE"/>
    <property type="match status" value="1"/>
</dbReference>
<evidence type="ECO:0000259" key="14">
    <source>
        <dbReference type="Pfam" id="PF07731"/>
    </source>
</evidence>
<dbReference type="Proteomes" id="UP000053257">
    <property type="component" value="Unassembled WGS sequence"/>
</dbReference>
<evidence type="ECO:0000256" key="3">
    <source>
        <dbReference type="ARBA" id="ARBA00004613"/>
    </source>
</evidence>
<dbReference type="STRING" id="745531.A0A0C3S9V1"/>
<keyword evidence="10" id="KW-1015">Disulfide bond</keyword>
<sequence>MRFIFSSLPALLAAAVGLTGQVATAVPHNGVHHHDASAGIAARSDLHARATVATPPASDFVLAGLVGQAPTTRNYEFTISEMTGAPDGFSKSMLVVNGQFPGPAIEANQGDRLVIKVTNALSDNRTTIHWHGLYQNGTVWYDGTASVTDCGIPPGDSLTYDFELGQFSGTTWYHSHYATQYSDGVTGPLIVYPTASAPSGFPTWDGDLIVHLTDVYHTFSAALVQQYLSGTGPTAPIILETPDSGAINGVGQYDGSTNYFNFDLAPNKTYRLRLIHTGSAAQIRFSVDYHPLTIIEVDGTLVEPYDVVGLTLLVAQRYSVLITTNQTAGNGSYWIRSDLISPVTVDGTTSEVLGVITYTGENSTSVPTATSDPGVPGSNLADMDVSQLTPAVVDTPPDRTRFYQVDFAIGATSTGGTIAQINGTSWSPLQGTATLLQVAGNTSYAAEGSSVEGGNQLIITEDSIETVDILLTNTGAGDHPFHLHGHRPWIMGFGTGTYDGQDLTPSNPLRRDTFTVPSGGWLMLRYVSDNPGPWTLHCHIAWHMEAGLLMQVNSLPSVTAGLNIPSDIASQCAA</sequence>
<evidence type="ECO:0000256" key="2">
    <source>
        <dbReference type="ARBA" id="ARBA00001935"/>
    </source>
</evidence>
<dbReference type="PROSITE" id="PS00079">
    <property type="entry name" value="MULTICOPPER_OXIDASE1"/>
    <property type="match status" value="1"/>
</dbReference>
<accession>A0A0C3S9V1</accession>